<accession>A0ABW1VHX1</accession>
<feature type="signal peptide" evidence="1">
    <location>
        <begin position="1"/>
        <end position="29"/>
    </location>
</feature>
<feature type="chain" id="PRO_5046478824" evidence="1">
    <location>
        <begin position="30"/>
        <end position="456"/>
    </location>
</feature>
<reference evidence="3" key="1">
    <citation type="journal article" date="2019" name="Int. J. Syst. Evol. Microbiol.">
        <title>The Global Catalogue of Microorganisms (GCM) 10K type strain sequencing project: providing services to taxonomists for standard genome sequencing and annotation.</title>
        <authorList>
            <consortium name="The Broad Institute Genomics Platform"/>
            <consortium name="The Broad Institute Genome Sequencing Center for Infectious Disease"/>
            <person name="Wu L."/>
            <person name="Ma J."/>
        </authorList>
    </citation>
    <scope>NUCLEOTIDE SEQUENCE [LARGE SCALE GENOMIC DNA]</scope>
    <source>
        <strain evidence="3">CCUG 43304</strain>
    </source>
</reference>
<dbReference type="SUPFAM" id="SSF82171">
    <property type="entry name" value="DPP6 N-terminal domain-like"/>
    <property type="match status" value="1"/>
</dbReference>
<evidence type="ECO:0000313" key="2">
    <source>
        <dbReference type="EMBL" id="MFC6357117.1"/>
    </source>
</evidence>
<protein>
    <submittedName>
        <fullName evidence="2">Uncharacterized protein</fullName>
    </submittedName>
</protein>
<evidence type="ECO:0000256" key="1">
    <source>
        <dbReference type="SAM" id="SignalP"/>
    </source>
</evidence>
<evidence type="ECO:0000313" key="3">
    <source>
        <dbReference type="Proteomes" id="UP001596306"/>
    </source>
</evidence>
<dbReference type="EMBL" id="JBHSTP010000003">
    <property type="protein sequence ID" value="MFC6357117.1"/>
    <property type="molecule type" value="Genomic_DNA"/>
</dbReference>
<dbReference type="RefSeq" id="WP_386732587.1">
    <property type="nucleotide sequence ID" value="NZ_JBHSTP010000003.1"/>
</dbReference>
<comment type="caution">
    <text evidence="2">The sequence shown here is derived from an EMBL/GenBank/DDBJ whole genome shotgun (WGS) entry which is preliminary data.</text>
</comment>
<dbReference type="Proteomes" id="UP001596306">
    <property type="component" value="Unassembled WGS sequence"/>
</dbReference>
<dbReference type="PROSITE" id="PS51257">
    <property type="entry name" value="PROKAR_LIPOPROTEIN"/>
    <property type="match status" value="1"/>
</dbReference>
<name>A0ABW1VHX1_9MICO</name>
<gene>
    <name evidence="2" type="ORF">ACFQB0_13480</name>
</gene>
<sequence length="456" mass="46989">MRVPRSSLARVALAAMFPVALLLAGCAAAGQTAPTPTSAAAADQHWLLTADTAAKALYVNDVADGRPTGKLENVELGSHAGTIQLGEGRLAFVDESSPRLDVLRIDDDGAPAIERSFDIPNANGTWERAGWIATDASKRYIAVGSDFDGLTTQQVTLVDLSLDTQWTISVSTNEVVLATNGETGTEEMHTFLVGDPLRLVISSGGELDAYLVSEITNGNAAPAPWGSTALGAYPHGPLVDKTGETIGATLHSGVETVPLTPNGFGTPVTTEYPNGVAQSYRPRMAPDGKTFVGTQAGIVGKGAPWEKTPVYLLSGSMTGGGLSTLPLGSGISTRAAVSAPFAATVVTGGSGDELVLVDRDEKTNSYDGKKSTIALTPLKTGPVAGQDAKTAEVRSIAVTEDGSSVFVTRGGEGEVTQIDTANSRVRRTIAFPSTLVGGGYLTIVDPSSGGYDLSGR</sequence>
<organism evidence="2 3">
    <name type="scientific">Luethyella okanaganae</name>
    <dbReference type="NCBI Taxonomy" id="69372"/>
    <lineage>
        <taxon>Bacteria</taxon>
        <taxon>Bacillati</taxon>
        <taxon>Actinomycetota</taxon>
        <taxon>Actinomycetes</taxon>
        <taxon>Micrococcales</taxon>
        <taxon>Microbacteriaceae</taxon>
        <taxon>Luethyella</taxon>
    </lineage>
</organism>
<keyword evidence="1" id="KW-0732">Signal</keyword>
<dbReference type="Gene3D" id="2.130.10.10">
    <property type="entry name" value="YVTN repeat-like/Quinoprotein amine dehydrogenase"/>
    <property type="match status" value="1"/>
</dbReference>
<dbReference type="InterPro" id="IPR015943">
    <property type="entry name" value="WD40/YVTN_repeat-like_dom_sf"/>
</dbReference>
<dbReference type="SUPFAM" id="SSF75011">
    <property type="entry name" value="3-carboxy-cis,cis-mucoante lactonizing enzyme"/>
    <property type="match status" value="1"/>
</dbReference>
<keyword evidence="3" id="KW-1185">Reference proteome</keyword>
<proteinExistence type="predicted"/>